<feature type="domain" description="Core-binding (CB)" evidence="7">
    <location>
        <begin position="1"/>
        <end position="84"/>
    </location>
</feature>
<sequence>MNELAKAFQQWLTEEGRSPKTIESYVGDIKGFQKYLSEKAATESKPLSRFSFVRYKQYLLDNKYKVATISKKINSLKVYNDFLQSKGLVDANYIQLKKDKVQIAAGSEHTVTALSEEEIERLLFYLEDHAKVSIRNKLIAYLLLYTGVRVTELVNIKLADIDSLTYSLTVRGKGGKVREISLRQDVLQLIKQYQLGERMQSRFQESEYLLVSQRAKKIHRDRVRGWLKIISKELGFKLHPHLFRHTFCTRLLHKGVDLTTVSKLAGHSTVNMTAKFYIQTTRQEKQNAVDRL</sequence>
<evidence type="ECO:0000256" key="3">
    <source>
        <dbReference type="ARBA" id="ARBA00023125"/>
    </source>
</evidence>
<dbReference type="PANTHER" id="PTHR30349:SF41">
    <property type="entry name" value="INTEGRASE_RECOMBINASE PROTEIN MJ0367-RELATED"/>
    <property type="match status" value="1"/>
</dbReference>
<evidence type="ECO:0000313" key="9">
    <source>
        <dbReference type="Proteomes" id="UP001597506"/>
    </source>
</evidence>
<protein>
    <submittedName>
        <fullName evidence="8">Tyrosine-type recombinase/integrase</fullName>
    </submittedName>
</protein>
<dbReference type="Gene3D" id="1.10.443.10">
    <property type="entry name" value="Intergrase catalytic core"/>
    <property type="match status" value="1"/>
</dbReference>
<evidence type="ECO:0000259" key="6">
    <source>
        <dbReference type="PROSITE" id="PS51898"/>
    </source>
</evidence>
<dbReference type="SUPFAM" id="SSF56349">
    <property type="entry name" value="DNA breaking-rejoining enzymes"/>
    <property type="match status" value="1"/>
</dbReference>
<dbReference type="PANTHER" id="PTHR30349">
    <property type="entry name" value="PHAGE INTEGRASE-RELATED"/>
    <property type="match status" value="1"/>
</dbReference>
<keyword evidence="3 5" id="KW-0238">DNA-binding</keyword>
<keyword evidence="4" id="KW-0233">DNA recombination</keyword>
<dbReference type="InterPro" id="IPR011010">
    <property type="entry name" value="DNA_brk_join_enz"/>
</dbReference>
<dbReference type="PROSITE" id="PS51900">
    <property type="entry name" value="CB"/>
    <property type="match status" value="1"/>
</dbReference>
<evidence type="ECO:0000256" key="4">
    <source>
        <dbReference type="ARBA" id="ARBA00023172"/>
    </source>
</evidence>
<dbReference type="Pfam" id="PF02899">
    <property type="entry name" value="Phage_int_SAM_1"/>
    <property type="match status" value="1"/>
</dbReference>
<dbReference type="InterPro" id="IPR013762">
    <property type="entry name" value="Integrase-like_cat_sf"/>
</dbReference>
<dbReference type="PROSITE" id="PS51898">
    <property type="entry name" value="TYR_RECOMBINASE"/>
    <property type="match status" value="1"/>
</dbReference>
<dbReference type="CDD" id="cd00397">
    <property type="entry name" value="DNA_BRE_C"/>
    <property type="match status" value="1"/>
</dbReference>
<keyword evidence="2" id="KW-0229">DNA integration</keyword>
<dbReference type="InterPro" id="IPR004107">
    <property type="entry name" value="Integrase_SAM-like_N"/>
</dbReference>
<evidence type="ECO:0000256" key="1">
    <source>
        <dbReference type="ARBA" id="ARBA00008857"/>
    </source>
</evidence>
<gene>
    <name evidence="8" type="ORF">ACFSUL_00660</name>
</gene>
<accession>A0ABW5RMN8</accession>
<reference evidence="9" key="1">
    <citation type="journal article" date="2019" name="Int. J. Syst. Evol. Microbiol.">
        <title>The Global Catalogue of Microorganisms (GCM) 10K type strain sequencing project: providing services to taxonomists for standard genome sequencing and annotation.</title>
        <authorList>
            <consortium name="The Broad Institute Genomics Platform"/>
            <consortium name="The Broad Institute Genome Sequencing Center for Infectious Disease"/>
            <person name="Wu L."/>
            <person name="Ma J."/>
        </authorList>
    </citation>
    <scope>NUCLEOTIDE SEQUENCE [LARGE SCALE GENOMIC DNA]</scope>
    <source>
        <strain evidence="9">KCTC 3913</strain>
    </source>
</reference>
<dbReference type="InterPro" id="IPR002104">
    <property type="entry name" value="Integrase_catalytic"/>
</dbReference>
<feature type="domain" description="Tyr recombinase" evidence="6">
    <location>
        <begin position="109"/>
        <end position="290"/>
    </location>
</feature>
<dbReference type="InterPro" id="IPR050090">
    <property type="entry name" value="Tyrosine_recombinase_XerCD"/>
</dbReference>
<dbReference type="InterPro" id="IPR044068">
    <property type="entry name" value="CB"/>
</dbReference>
<comment type="similarity">
    <text evidence="1">Belongs to the 'phage' integrase family.</text>
</comment>
<evidence type="ECO:0000256" key="2">
    <source>
        <dbReference type="ARBA" id="ARBA00022908"/>
    </source>
</evidence>
<dbReference type="RefSeq" id="WP_377931741.1">
    <property type="nucleotide sequence ID" value="NZ_JBHUMF010000002.1"/>
</dbReference>
<dbReference type="Proteomes" id="UP001597506">
    <property type="component" value="Unassembled WGS sequence"/>
</dbReference>
<dbReference type="Pfam" id="PF00589">
    <property type="entry name" value="Phage_integrase"/>
    <property type="match status" value="1"/>
</dbReference>
<evidence type="ECO:0000259" key="7">
    <source>
        <dbReference type="PROSITE" id="PS51900"/>
    </source>
</evidence>
<proteinExistence type="inferred from homology"/>
<dbReference type="InterPro" id="IPR010998">
    <property type="entry name" value="Integrase_recombinase_N"/>
</dbReference>
<comment type="caution">
    <text evidence="8">The sequence shown here is derived from an EMBL/GenBank/DDBJ whole genome shotgun (WGS) entry which is preliminary data.</text>
</comment>
<keyword evidence="9" id="KW-1185">Reference proteome</keyword>
<organism evidence="8 9">
    <name type="scientific">Bacillus seohaeanensis</name>
    <dbReference type="NCBI Taxonomy" id="284580"/>
    <lineage>
        <taxon>Bacteria</taxon>
        <taxon>Bacillati</taxon>
        <taxon>Bacillota</taxon>
        <taxon>Bacilli</taxon>
        <taxon>Bacillales</taxon>
        <taxon>Bacillaceae</taxon>
        <taxon>Bacillus</taxon>
    </lineage>
</organism>
<name>A0ABW5RMN8_9BACI</name>
<evidence type="ECO:0000313" key="8">
    <source>
        <dbReference type="EMBL" id="MFD2679254.1"/>
    </source>
</evidence>
<dbReference type="EMBL" id="JBHUMF010000002">
    <property type="protein sequence ID" value="MFD2679254.1"/>
    <property type="molecule type" value="Genomic_DNA"/>
</dbReference>
<evidence type="ECO:0000256" key="5">
    <source>
        <dbReference type="PROSITE-ProRule" id="PRU01248"/>
    </source>
</evidence>
<dbReference type="Gene3D" id="1.10.150.130">
    <property type="match status" value="1"/>
</dbReference>